<sequence>MQQLGCSICSARPRVPRVATSSRSPTRSRLDDHSTHQPTERTLEHVSHQSVQEVLGDRRWLVLTGAGVSTDSGIPDYRGPGSPVRTPMTYQDFVRTPEGRQRYWARAHVGWSRMRGAQPNATHHALVDLEQLGRLTGLVTQNVDGLHERAGHRDLIDLHGRIDRVICLQCRELTPRSDLHARLSLLNPGYESRVGEVAPDGDVVLDDTADFRVAECRACGGDLKPDVVFFGENVPKDRVERSYALVAEAEALVVLGSSLQVMSGLRFVRAAHKRGIPIAIINRGTTRGDDLATVKLEAGCAETLAALTGTAAPA</sequence>
<gene>
    <name evidence="5" type="primary">cobB</name>
    <name evidence="9" type="ORF">ESP70_016035</name>
</gene>
<dbReference type="InterPro" id="IPR026587">
    <property type="entry name" value="Sirtuin_class_II"/>
</dbReference>
<dbReference type="InterPro" id="IPR003000">
    <property type="entry name" value="Sirtuin"/>
</dbReference>
<dbReference type="PANTHER" id="PTHR11085:SF10">
    <property type="entry name" value="NAD-DEPENDENT PROTEIN DEACYLASE SIRTUIN-5, MITOCHONDRIAL-RELATED"/>
    <property type="match status" value="1"/>
</dbReference>
<feature type="binding site" evidence="5">
    <location>
        <position position="300"/>
    </location>
    <ligand>
        <name>NAD(+)</name>
        <dbReference type="ChEBI" id="CHEBI:57540"/>
    </ligand>
</feature>
<dbReference type="InterPro" id="IPR029035">
    <property type="entry name" value="DHS-like_NAD/FAD-binding_dom"/>
</dbReference>
<comment type="similarity">
    <text evidence="5">Belongs to the sirtuin family. Class II subfamily.</text>
</comment>
<keyword evidence="4 5" id="KW-0520">NAD</keyword>
<name>A0A5M4FBP0_9ACTN</name>
<dbReference type="NCBIfam" id="NF003738">
    <property type="entry name" value="PRK05333.1"/>
    <property type="match status" value="1"/>
</dbReference>
<evidence type="ECO:0000313" key="9">
    <source>
        <dbReference type="EMBL" id="KAA1395657.1"/>
    </source>
</evidence>
<feature type="binding site" evidence="5">
    <location>
        <begin position="256"/>
        <end position="258"/>
    </location>
    <ligand>
        <name>NAD(+)</name>
        <dbReference type="ChEBI" id="CHEBI:57540"/>
    </ligand>
</feature>
<feature type="compositionally biased region" description="Basic and acidic residues" evidence="7">
    <location>
        <begin position="28"/>
        <end position="47"/>
    </location>
</feature>
<feature type="binding site" evidence="5">
    <location>
        <begin position="65"/>
        <end position="85"/>
    </location>
    <ligand>
        <name>NAD(+)</name>
        <dbReference type="ChEBI" id="CHEBI:57540"/>
    </ligand>
</feature>
<reference evidence="9" key="1">
    <citation type="submission" date="2019-09" db="EMBL/GenBank/DDBJ databases">
        <authorList>
            <person name="Li J."/>
        </authorList>
    </citation>
    <scope>NUCLEOTIDE SEQUENCE [LARGE SCALE GENOMIC DNA]</scope>
    <source>
        <strain evidence="9">JCM 14732</strain>
    </source>
</reference>
<organism evidence="9 10">
    <name type="scientific">Aeromicrobium ginsengisoli</name>
    <dbReference type="NCBI Taxonomy" id="363867"/>
    <lineage>
        <taxon>Bacteria</taxon>
        <taxon>Bacillati</taxon>
        <taxon>Actinomycetota</taxon>
        <taxon>Actinomycetes</taxon>
        <taxon>Propionibacteriales</taxon>
        <taxon>Nocardioidaceae</taxon>
        <taxon>Aeromicrobium</taxon>
    </lineage>
</organism>
<evidence type="ECO:0000256" key="5">
    <source>
        <dbReference type="HAMAP-Rule" id="MF_01967"/>
    </source>
</evidence>
<dbReference type="CDD" id="cd01409">
    <property type="entry name" value="SIRT4"/>
    <property type="match status" value="1"/>
</dbReference>
<feature type="binding site" evidence="5 6">
    <location>
        <position position="219"/>
    </location>
    <ligand>
        <name>Zn(2+)</name>
        <dbReference type="ChEBI" id="CHEBI:29105"/>
    </ligand>
</feature>
<keyword evidence="2 5" id="KW-0479">Metal-binding</keyword>
<dbReference type="EMBL" id="SDPQ02000003">
    <property type="protein sequence ID" value="KAA1395657.1"/>
    <property type="molecule type" value="Genomic_DNA"/>
</dbReference>
<dbReference type="Gene3D" id="3.40.50.1220">
    <property type="entry name" value="TPP-binding domain"/>
    <property type="match status" value="1"/>
</dbReference>
<evidence type="ECO:0000256" key="7">
    <source>
        <dbReference type="SAM" id="MobiDB-lite"/>
    </source>
</evidence>
<dbReference type="GO" id="GO:0008270">
    <property type="term" value="F:zinc ion binding"/>
    <property type="evidence" value="ECO:0007669"/>
    <property type="project" value="UniProtKB-UniRule"/>
</dbReference>
<evidence type="ECO:0000256" key="2">
    <source>
        <dbReference type="ARBA" id="ARBA00022723"/>
    </source>
</evidence>
<feature type="binding site" evidence="5 6">
    <location>
        <position position="170"/>
    </location>
    <ligand>
        <name>Zn(2+)</name>
        <dbReference type="ChEBI" id="CHEBI:29105"/>
    </ligand>
</feature>
<dbReference type="InterPro" id="IPR050134">
    <property type="entry name" value="NAD-dep_sirtuin_deacylases"/>
</dbReference>
<keyword evidence="10" id="KW-1185">Reference proteome</keyword>
<dbReference type="GO" id="GO:0070403">
    <property type="term" value="F:NAD+ binding"/>
    <property type="evidence" value="ECO:0007669"/>
    <property type="project" value="UniProtKB-UniRule"/>
</dbReference>
<dbReference type="PROSITE" id="PS50305">
    <property type="entry name" value="SIRTUIN"/>
    <property type="match status" value="1"/>
</dbReference>
<dbReference type="AlphaFoldDB" id="A0A5M4FBP0"/>
<keyword evidence="1 5" id="KW-0808">Transferase</keyword>
<dbReference type="HAMAP" id="MF_01967">
    <property type="entry name" value="Sirtuin_ClassII"/>
    <property type="match status" value="1"/>
</dbReference>
<dbReference type="EC" id="2.3.1.286" evidence="5"/>
<comment type="caution">
    <text evidence="9">The sequence shown here is derived from an EMBL/GenBank/DDBJ whole genome shotgun (WGS) entry which is preliminary data.</text>
</comment>
<feature type="active site" description="Proton acceptor" evidence="5 6">
    <location>
        <position position="159"/>
    </location>
</feature>
<evidence type="ECO:0000259" key="8">
    <source>
        <dbReference type="PROSITE" id="PS50305"/>
    </source>
</evidence>
<keyword evidence="5" id="KW-0963">Cytoplasm</keyword>
<evidence type="ECO:0000256" key="6">
    <source>
        <dbReference type="PROSITE-ProRule" id="PRU00236"/>
    </source>
</evidence>
<dbReference type="Proteomes" id="UP000380867">
    <property type="component" value="Unassembled WGS sequence"/>
</dbReference>
<dbReference type="GO" id="GO:0005737">
    <property type="term" value="C:cytoplasm"/>
    <property type="evidence" value="ECO:0007669"/>
    <property type="project" value="UniProtKB-SubCell"/>
</dbReference>
<dbReference type="Gene3D" id="3.30.1600.10">
    <property type="entry name" value="SIR2/SIRT2 'Small Domain"/>
    <property type="match status" value="1"/>
</dbReference>
<dbReference type="InterPro" id="IPR026591">
    <property type="entry name" value="Sirtuin_cat_small_dom_sf"/>
</dbReference>
<dbReference type="GO" id="GO:0017136">
    <property type="term" value="F:histone deacetylase activity, NAD-dependent"/>
    <property type="evidence" value="ECO:0007669"/>
    <property type="project" value="TreeGrafter"/>
</dbReference>
<feature type="region of interest" description="Disordered" evidence="7">
    <location>
        <begin position="1"/>
        <end position="47"/>
    </location>
</feature>
<dbReference type="PANTHER" id="PTHR11085">
    <property type="entry name" value="NAD-DEPENDENT PROTEIN DEACYLASE SIRTUIN-5, MITOCHONDRIAL-RELATED"/>
    <property type="match status" value="1"/>
</dbReference>
<evidence type="ECO:0000256" key="1">
    <source>
        <dbReference type="ARBA" id="ARBA00022679"/>
    </source>
</evidence>
<dbReference type="Pfam" id="PF02146">
    <property type="entry name" value="SIR2"/>
    <property type="match status" value="1"/>
</dbReference>
<dbReference type="SUPFAM" id="SSF52467">
    <property type="entry name" value="DHS-like NAD/FAD-binding domain"/>
    <property type="match status" value="1"/>
</dbReference>
<dbReference type="InterPro" id="IPR026590">
    <property type="entry name" value="Ssirtuin_cat_dom"/>
</dbReference>
<dbReference type="OrthoDB" id="9800582at2"/>
<feature type="binding site" evidence="5">
    <location>
        <begin position="141"/>
        <end position="144"/>
    </location>
    <ligand>
        <name>NAD(+)</name>
        <dbReference type="ChEBI" id="CHEBI:57540"/>
    </ligand>
</feature>
<feature type="domain" description="Deacetylase sirtuin-type" evidence="8">
    <location>
        <begin position="36"/>
        <end position="314"/>
    </location>
</feature>
<feature type="binding site" evidence="5">
    <location>
        <begin position="282"/>
        <end position="284"/>
    </location>
    <ligand>
        <name>NAD(+)</name>
        <dbReference type="ChEBI" id="CHEBI:57540"/>
    </ligand>
</feature>
<comment type="subcellular location">
    <subcellularLocation>
        <location evidence="5">Cytoplasm</location>
    </subcellularLocation>
</comment>
<protein>
    <recommendedName>
        <fullName evidence="5">NAD-dependent protein deacetylase</fullName>
        <ecNumber evidence="5">2.3.1.286</ecNumber>
    </recommendedName>
    <alternativeName>
        <fullName evidence="5">Regulatory protein SIR2 homolog</fullName>
    </alternativeName>
</protein>
<evidence type="ECO:0000256" key="3">
    <source>
        <dbReference type="ARBA" id="ARBA00022833"/>
    </source>
</evidence>
<comment type="function">
    <text evidence="5">NAD-dependent protein deacetylase which modulates the activities of several enzymes which are inactive in their acetylated form.</text>
</comment>
<comment type="catalytic activity">
    <reaction evidence="5">
        <text>N(6)-acetyl-L-lysyl-[protein] + NAD(+) + H2O = 2''-O-acetyl-ADP-D-ribose + nicotinamide + L-lysyl-[protein]</text>
        <dbReference type="Rhea" id="RHEA:43636"/>
        <dbReference type="Rhea" id="RHEA-COMP:9752"/>
        <dbReference type="Rhea" id="RHEA-COMP:10731"/>
        <dbReference type="ChEBI" id="CHEBI:15377"/>
        <dbReference type="ChEBI" id="CHEBI:17154"/>
        <dbReference type="ChEBI" id="CHEBI:29969"/>
        <dbReference type="ChEBI" id="CHEBI:57540"/>
        <dbReference type="ChEBI" id="CHEBI:61930"/>
        <dbReference type="ChEBI" id="CHEBI:83767"/>
        <dbReference type="EC" id="2.3.1.286"/>
    </reaction>
</comment>
<feature type="binding site" evidence="5 6">
    <location>
        <position position="216"/>
    </location>
    <ligand>
        <name>Zn(2+)</name>
        <dbReference type="ChEBI" id="CHEBI:29105"/>
    </ligand>
</feature>
<evidence type="ECO:0000313" key="10">
    <source>
        <dbReference type="Proteomes" id="UP000380867"/>
    </source>
</evidence>
<accession>A0A5M4FBP0</accession>
<keyword evidence="3 5" id="KW-0862">Zinc</keyword>
<feature type="binding site" evidence="5 6">
    <location>
        <position position="167"/>
    </location>
    <ligand>
        <name>Zn(2+)</name>
        <dbReference type="ChEBI" id="CHEBI:29105"/>
    </ligand>
</feature>
<comment type="cofactor">
    <cofactor evidence="5">
        <name>Zn(2+)</name>
        <dbReference type="ChEBI" id="CHEBI:29105"/>
    </cofactor>
    <text evidence="5">Binds 1 zinc ion per subunit.</text>
</comment>
<evidence type="ECO:0000256" key="4">
    <source>
        <dbReference type="ARBA" id="ARBA00023027"/>
    </source>
</evidence>
<proteinExistence type="inferred from homology"/>